<proteinExistence type="predicted"/>
<protein>
    <submittedName>
        <fullName evidence="1">Uncharacterized protein</fullName>
    </submittedName>
</protein>
<comment type="caution">
    <text evidence="1">The sequence shown here is derived from an EMBL/GenBank/DDBJ whole genome shotgun (WGS) entry which is preliminary data.</text>
</comment>
<dbReference type="OrthoDB" id="1107094at2759"/>
<organism evidence="1 2">
    <name type="scientific">Colocasia esculenta</name>
    <name type="common">Wild taro</name>
    <name type="synonym">Arum esculentum</name>
    <dbReference type="NCBI Taxonomy" id="4460"/>
    <lineage>
        <taxon>Eukaryota</taxon>
        <taxon>Viridiplantae</taxon>
        <taxon>Streptophyta</taxon>
        <taxon>Embryophyta</taxon>
        <taxon>Tracheophyta</taxon>
        <taxon>Spermatophyta</taxon>
        <taxon>Magnoliopsida</taxon>
        <taxon>Liliopsida</taxon>
        <taxon>Araceae</taxon>
        <taxon>Aroideae</taxon>
        <taxon>Colocasieae</taxon>
        <taxon>Colocasia</taxon>
    </lineage>
</organism>
<dbReference type="InterPro" id="IPR036691">
    <property type="entry name" value="Endo/exonu/phosph_ase_sf"/>
</dbReference>
<keyword evidence="2" id="KW-1185">Reference proteome</keyword>
<evidence type="ECO:0000313" key="2">
    <source>
        <dbReference type="Proteomes" id="UP000652761"/>
    </source>
</evidence>
<dbReference type="AlphaFoldDB" id="A0A843X2J4"/>
<gene>
    <name evidence="1" type="ORF">Taro_042401</name>
</gene>
<evidence type="ECO:0000313" key="1">
    <source>
        <dbReference type="EMBL" id="MQM09530.1"/>
    </source>
</evidence>
<reference evidence="1" key="1">
    <citation type="submission" date="2017-07" db="EMBL/GenBank/DDBJ databases">
        <title>Taro Niue Genome Assembly and Annotation.</title>
        <authorList>
            <person name="Atibalentja N."/>
            <person name="Keating K."/>
            <person name="Fields C.J."/>
        </authorList>
    </citation>
    <scope>NUCLEOTIDE SEQUENCE</scope>
    <source>
        <strain evidence="1">Niue_2</strain>
        <tissue evidence="1">Leaf</tissue>
    </source>
</reference>
<accession>A0A843X2J4</accession>
<dbReference type="Gene3D" id="3.60.10.10">
    <property type="entry name" value="Endonuclease/exonuclease/phosphatase"/>
    <property type="match status" value="1"/>
</dbReference>
<sequence length="171" mass="19820">MTSPVRVLALQRVGIPRPAARPQRRLDRQFDHEWEDDRRRQRFPRDQLSRVSVTSTTAKRSGGIMGLWNPFEEEVEEGRWIDRWAMSLQFCCMGDSFSWDFFEVYGPQTREGKSPQTREGKRGLCEELLKYHLSSGQPWGVGGDFNAVLAVAEMLGTHFCLEETEDFSNFI</sequence>
<name>A0A843X2J4_COLES</name>
<dbReference type="Proteomes" id="UP000652761">
    <property type="component" value="Unassembled WGS sequence"/>
</dbReference>
<dbReference type="EMBL" id="NMUH01004403">
    <property type="protein sequence ID" value="MQM09530.1"/>
    <property type="molecule type" value="Genomic_DNA"/>
</dbReference>